<comment type="pathway">
    <text evidence="3 18">Phospholipid metabolism; CDP-diacylglycerol biosynthesis; CDP-diacylglycerol from sn-glycerol 3-phosphate: step 3/3.</text>
</comment>
<gene>
    <name evidence="19" type="ORF">FY550_13060</name>
</gene>
<dbReference type="GO" id="GO:0016024">
    <property type="term" value="P:CDP-diacylglycerol biosynthetic process"/>
    <property type="evidence" value="ECO:0007669"/>
    <property type="project" value="UniProtKB-UniPathway"/>
</dbReference>
<keyword evidence="8" id="KW-1003">Cell membrane</keyword>
<evidence type="ECO:0000256" key="17">
    <source>
        <dbReference type="ARBA" id="ARBA00023264"/>
    </source>
</evidence>
<evidence type="ECO:0000256" key="12">
    <source>
        <dbReference type="ARBA" id="ARBA00022695"/>
    </source>
</evidence>
<dbReference type="OrthoDB" id="9799199at2"/>
<keyword evidence="17" id="KW-1208">Phospholipid metabolism</keyword>
<comment type="similarity">
    <text evidence="5 18">Belongs to the CDS family.</text>
</comment>
<sequence>MLKQRVLTALVIGPASLVLLFLLSGGWYAAFIGLLVVAAAWEWSNLAGREAPRDKALFALSMLSAMALAWSSGIAFQSWPLWVGLLGWLVCLYWVIRYPQATDQWESVGMRLAMGVWILLPCWIGFLVLREQPIWLLYVLFVVWGADIAAYFAGRAFGNRKLAPRVSPGKSWAGVYGALAGSAVLALLMAWWQDFGIMRGVVLLVVTAIVTAASVLGDLCESMLKRHRGIKDSGQLLPGHGGLLDRIDSLTAAIPLFALLAPWVG</sequence>
<proteinExistence type="inferred from homology"/>
<evidence type="ECO:0000313" key="20">
    <source>
        <dbReference type="Proteomes" id="UP000322553"/>
    </source>
</evidence>
<dbReference type="PROSITE" id="PS01315">
    <property type="entry name" value="CDS"/>
    <property type="match status" value="1"/>
</dbReference>
<keyword evidence="14" id="KW-0443">Lipid metabolism</keyword>
<comment type="subcellular location">
    <subcellularLocation>
        <location evidence="2">Cell membrane</location>
        <topology evidence="2">Multi-pass membrane protein</topology>
    </subcellularLocation>
</comment>
<dbReference type="Proteomes" id="UP000322553">
    <property type="component" value="Chromosome"/>
</dbReference>
<name>A0A1S1NPW8_9GAMM</name>
<keyword evidence="15" id="KW-0472">Membrane</keyword>
<keyword evidence="20" id="KW-1185">Reference proteome</keyword>
<evidence type="ECO:0000256" key="18">
    <source>
        <dbReference type="RuleBase" id="RU003938"/>
    </source>
</evidence>
<evidence type="ECO:0000256" key="11">
    <source>
        <dbReference type="ARBA" id="ARBA00022692"/>
    </source>
</evidence>
<evidence type="ECO:0000256" key="5">
    <source>
        <dbReference type="ARBA" id="ARBA00010185"/>
    </source>
</evidence>
<comment type="catalytic activity">
    <reaction evidence="1 18">
        <text>a 1,2-diacyl-sn-glycero-3-phosphate + CTP + H(+) = a CDP-1,2-diacyl-sn-glycerol + diphosphate</text>
        <dbReference type="Rhea" id="RHEA:16229"/>
        <dbReference type="ChEBI" id="CHEBI:15378"/>
        <dbReference type="ChEBI" id="CHEBI:33019"/>
        <dbReference type="ChEBI" id="CHEBI:37563"/>
        <dbReference type="ChEBI" id="CHEBI:58332"/>
        <dbReference type="ChEBI" id="CHEBI:58608"/>
        <dbReference type="EC" id="2.7.7.41"/>
    </reaction>
</comment>
<keyword evidence="9" id="KW-0444">Lipid biosynthesis</keyword>
<accession>A0A1S1NPW8</accession>
<dbReference type="UniPathway" id="UPA00557">
    <property type="reaction ID" value="UER00614"/>
</dbReference>
<keyword evidence="13" id="KW-1133">Transmembrane helix</keyword>
<dbReference type="RefSeq" id="WP_070978439.1">
    <property type="nucleotide sequence ID" value="NZ_CP043420.1"/>
</dbReference>
<dbReference type="GO" id="GO:0005886">
    <property type="term" value="C:plasma membrane"/>
    <property type="evidence" value="ECO:0007669"/>
    <property type="project" value="UniProtKB-SubCell"/>
</dbReference>
<dbReference type="KEGG" id="kuy:FY550_13060"/>
<dbReference type="AlphaFoldDB" id="A0A1S1NPW8"/>
<comment type="pathway">
    <text evidence="4">Lipid metabolism.</text>
</comment>
<dbReference type="EC" id="2.7.7.41" evidence="6 18"/>
<keyword evidence="11 18" id="KW-0812">Transmembrane</keyword>
<evidence type="ECO:0000256" key="3">
    <source>
        <dbReference type="ARBA" id="ARBA00005119"/>
    </source>
</evidence>
<evidence type="ECO:0000256" key="13">
    <source>
        <dbReference type="ARBA" id="ARBA00022989"/>
    </source>
</evidence>
<keyword evidence="10 18" id="KW-0808">Transferase</keyword>
<dbReference type="GO" id="GO:0004605">
    <property type="term" value="F:phosphatidate cytidylyltransferase activity"/>
    <property type="evidence" value="ECO:0007669"/>
    <property type="project" value="UniProtKB-EC"/>
</dbReference>
<dbReference type="Pfam" id="PF01148">
    <property type="entry name" value="CTP_transf_1"/>
    <property type="match status" value="1"/>
</dbReference>
<dbReference type="PANTHER" id="PTHR46382:SF1">
    <property type="entry name" value="PHOSPHATIDATE CYTIDYLYLTRANSFERASE"/>
    <property type="match status" value="1"/>
</dbReference>
<evidence type="ECO:0000256" key="8">
    <source>
        <dbReference type="ARBA" id="ARBA00022475"/>
    </source>
</evidence>
<evidence type="ECO:0000256" key="14">
    <source>
        <dbReference type="ARBA" id="ARBA00023098"/>
    </source>
</evidence>
<reference evidence="19 20" key="1">
    <citation type="submission" date="2019-08" db="EMBL/GenBank/DDBJ databases">
        <title>Complete genome sequence of Kushneria sp. YCWA18, a halophilic phosphate-solubilizing bacterium isolated from Daqiao saltern in China.</title>
        <authorList>
            <person name="Du G.-X."/>
            <person name="Qu L.-Y."/>
        </authorList>
    </citation>
    <scope>NUCLEOTIDE SEQUENCE [LARGE SCALE GENOMIC DNA]</scope>
    <source>
        <strain evidence="19 20">YCWA18</strain>
    </source>
</reference>
<dbReference type="InterPro" id="IPR000374">
    <property type="entry name" value="PC_trans"/>
</dbReference>
<evidence type="ECO:0000313" key="19">
    <source>
        <dbReference type="EMBL" id="QEL11974.1"/>
    </source>
</evidence>
<protein>
    <recommendedName>
        <fullName evidence="7 18">Phosphatidate cytidylyltransferase</fullName>
        <ecNumber evidence="6 18">2.7.7.41</ecNumber>
    </recommendedName>
</protein>
<evidence type="ECO:0000256" key="7">
    <source>
        <dbReference type="ARBA" id="ARBA00019373"/>
    </source>
</evidence>
<keyword evidence="12 18" id="KW-0548">Nucleotidyltransferase</keyword>
<evidence type="ECO:0000256" key="9">
    <source>
        <dbReference type="ARBA" id="ARBA00022516"/>
    </source>
</evidence>
<evidence type="ECO:0000256" key="6">
    <source>
        <dbReference type="ARBA" id="ARBA00012487"/>
    </source>
</evidence>
<evidence type="ECO:0000256" key="2">
    <source>
        <dbReference type="ARBA" id="ARBA00004651"/>
    </source>
</evidence>
<dbReference type="PANTHER" id="PTHR46382">
    <property type="entry name" value="PHOSPHATIDATE CYTIDYLYLTRANSFERASE"/>
    <property type="match status" value="1"/>
</dbReference>
<organism evidence="19 20">
    <name type="scientific">Kushneria phosphatilytica</name>
    <dbReference type="NCBI Taxonomy" id="657387"/>
    <lineage>
        <taxon>Bacteria</taxon>
        <taxon>Pseudomonadati</taxon>
        <taxon>Pseudomonadota</taxon>
        <taxon>Gammaproteobacteria</taxon>
        <taxon>Oceanospirillales</taxon>
        <taxon>Halomonadaceae</taxon>
        <taxon>Kushneria</taxon>
    </lineage>
</organism>
<evidence type="ECO:0000256" key="10">
    <source>
        <dbReference type="ARBA" id="ARBA00022679"/>
    </source>
</evidence>
<dbReference type="STRING" id="657387.BH688_08610"/>
<evidence type="ECO:0000256" key="15">
    <source>
        <dbReference type="ARBA" id="ARBA00023136"/>
    </source>
</evidence>
<evidence type="ECO:0000256" key="4">
    <source>
        <dbReference type="ARBA" id="ARBA00005189"/>
    </source>
</evidence>
<keyword evidence="16" id="KW-0594">Phospholipid biosynthesis</keyword>
<evidence type="ECO:0000256" key="16">
    <source>
        <dbReference type="ARBA" id="ARBA00023209"/>
    </source>
</evidence>
<evidence type="ECO:0000256" key="1">
    <source>
        <dbReference type="ARBA" id="ARBA00001698"/>
    </source>
</evidence>
<dbReference type="EMBL" id="CP043420">
    <property type="protein sequence ID" value="QEL11974.1"/>
    <property type="molecule type" value="Genomic_DNA"/>
</dbReference>